<proteinExistence type="predicted"/>
<evidence type="ECO:0000313" key="1">
    <source>
        <dbReference type="EMBL" id="GAG34288.1"/>
    </source>
</evidence>
<sequence>GKGFNMEALVNTLLDRQGKILSGRGSRTPARHHSPYLLRDTGELKNIFQPMPTIKEYHGFYGLEM</sequence>
<dbReference type="AlphaFoldDB" id="X0XC93"/>
<protein>
    <submittedName>
        <fullName evidence="1">Uncharacterized protein</fullName>
    </submittedName>
</protein>
<organism evidence="1">
    <name type="scientific">marine sediment metagenome</name>
    <dbReference type="NCBI Taxonomy" id="412755"/>
    <lineage>
        <taxon>unclassified sequences</taxon>
        <taxon>metagenomes</taxon>
        <taxon>ecological metagenomes</taxon>
    </lineage>
</organism>
<accession>X0XC93</accession>
<dbReference type="EMBL" id="BARS01040303">
    <property type="protein sequence ID" value="GAG34288.1"/>
    <property type="molecule type" value="Genomic_DNA"/>
</dbReference>
<feature type="non-terminal residue" evidence="1">
    <location>
        <position position="1"/>
    </location>
</feature>
<comment type="caution">
    <text evidence="1">The sequence shown here is derived from an EMBL/GenBank/DDBJ whole genome shotgun (WGS) entry which is preliminary data.</text>
</comment>
<gene>
    <name evidence="1" type="ORF">S01H1_61467</name>
</gene>
<reference evidence="1" key="1">
    <citation type="journal article" date="2014" name="Front. Microbiol.">
        <title>High frequency of phylogenetically diverse reductive dehalogenase-homologous genes in deep subseafloor sedimentary metagenomes.</title>
        <authorList>
            <person name="Kawai M."/>
            <person name="Futagami T."/>
            <person name="Toyoda A."/>
            <person name="Takaki Y."/>
            <person name="Nishi S."/>
            <person name="Hori S."/>
            <person name="Arai W."/>
            <person name="Tsubouchi T."/>
            <person name="Morono Y."/>
            <person name="Uchiyama I."/>
            <person name="Ito T."/>
            <person name="Fujiyama A."/>
            <person name="Inagaki F."/>
            <person name="Takami H."/>
        </authorList>
    </citation>
    <scope>NUCLEOTIDE SEQUENCE</scope>
    <source>
        <strain evidence="1">Expedition CK06-06</strain>
    </source>
</reference>
<name>X0XC93_9ZZZZ</name>